<sequence>MMSQRKSLAEARPKSGSELQPEAAVKPARRRAEAAMMVEKRMMFMASGFNLRNSLSNTGGFYTSLER</sequence>
<protein>
    <submittedName>
        <fullName evidence="2">Uncharacterized protein</fullName>
    </submittedName>
</protein>
<keyword evidence="3" id="KW-1185">Reference proteome</keyword>
<gene>
    <name evidence="2" type="ORF">LshimejAT787_1104440</name>
</gene>
<dbReference type="EMBL" id="BRPK01000011">
    <property type="protein sequence ID" value="GLB42429.1"/>
    <property type="molecule type" value="Genomic_DNA"/>
</dbReference>
<accession>A0A9P3UP73</accession>
<name>A0A9P3UP73_LYOSH</name>
<dbReference type="Proteomes" id="UP001063166">
    <property type="component" value="Unassembled WGS sequence"/>
</dbReference>
<feature type="region of interest" description="Disordered" evidence="1">
    <location>
        <begin position="1"/>
        <end position="30"/>
    </location>
</feature>
<dbReference type="AlphaFoldDB" id="A0A9P3UP73"/>
<comment type="caution">
    <text evidence="2">The sequence shown here is derived from an EMBL/GenBank/DDBJ whole genome shotgun (WGS) entry which is preliminary data.</text>
</comment>
<evidence type="ECO:0000256" key="1">
    <source>
        <dbReference type="SAM" id="MobiDB-lite"/>
    </source>
</evidence>
<reference evidence="2" key="1">
    <citation type="submission" date="2022-07" db="EMBL/GenBank/DDBJ databases">
        <title>The genome of Lyophyllum shimeji provides insight into the initial evolution of ectomycorrhizal fungal genome.</title>
        <authorList>
            <person name="Kobayashi Y."/>
            <person name="Shibata T."/>
            <person name="Hirakawa H."/>
            <person name="Shigenobu S."/>
            <person name="Nishiyama T."/>
            <person name="Yamada A."/>
            <person name="Hasebe M."/>
            <person name="Kawaguchi M."/>
        </authorList>
    </citation>
    <scope>NUCLEOTIDE SEQUENCE</scope>
    <source>
        <strain evidence="2">AT787</strain>
    </source>
</reference>
<evidence type="ECO:0000313" key="3">
    <source>
        <dbReference type="Proteomes" id="UP001063166"/>
    </source>
</evidence>
<organism evidence="2 3">
    <name type="scientific">Lyophyllum shimeji</name>
    <name type="common">Hon-shimeji</name>
    <name type="synonym">Tricholoma shimeji</name>
    <dbReference type="NCBI Taxonomy" id="47721"/>
    <lineage>
        <taxon>Eukaryota</taxon>
        <taxon>Fungi</taxon>
        <taxon>Dikarya</taxon>
        <taxon>Basidiomycota</taxon>
        <taxon>Agaricomycotina</taxon>
        <taxon>Agaricomycetes</taxon>
        <taxon>Agaricomycetidae</taxon>
        <taxon>Agaricales</taxon>
        <taxon>Tricholomatineae</taxon>
        <taxon>Lyophyllaceae</taxon>
        <taxon>Lyophyllum</taxon>
    </lineage>
</organism>
<evidence type="ECO:0000313" key="2">
    <source>
        <dbReference type="EMBL" id="GLB42429.1"/>
    </source>
</evidence>
<proteinExistence type="predicted"/>